<comment type="caution">
    <text evidence="2">The sequence shown here is derived from an EMBL/GenBank/DDBJ whole genome shotgun (WGS) entry which is preliminary data.</text>
</comment>
<reference evidence="2" key="1">
    <citation type="submission" date="2021-02" db="EMBL/GenBank/DDBJ databases">
        <authorList>
            <person name="Nowell W R."/>
        </authorList>
    </citation>
    <scope>NUCLEOTIDE SEQUENCE</scope>
</reference>
<dbReference type="AlphaFoldDB" id="A0A813YX92"/>
<feature type="compositionally biased region" description="Polar residues" evidence="1">
    <location>
        <begin position="7"/>
        <end position="19"/>
    </location>
</feature>
<dbReference type="Proteomes" id="UP000681722">
    <property type="component" value="Unassembled WGS sequence"/>
</dbReference>
<name>A0A813YX92_9BILA</name>
<evidence type="ECO:0000313" key="3">
    <source>
        <dbReference type="EMBL" id="CAF3674551.1"/>
    </source>
</evidence>
<feature type="region of interest" description="Disordered" evidence="1">
    <location>
        <begin position="1"/>
        <end position="25"/>
    </location>
</feature>
<proteinExistence type="predicted"/>
<evidence type="ECO:0000313" key="2">
    <source>
        <dbReference type="EMBL" id="CAF0890083.1"/>
    </source>
</evidence>
<dbReference type="Proteomes" id="UP000663829">
    <property type="component" value="Unassembled WGS sequence"/>
</dbReference>
<gene>
    <name evidence="2" type="ORF">GPM918_LOCUS8074</name>
    <name evidence="3" type="ORF">SRO942_LOCUS8074</name>
</gene>
<accession>A0A813YX92</accession>
<evidence type="ECO:0000313" key="4">
    <source>
        <dbReference type="Proteomes" id="UP000663829"/>
    </source>
</evidence>
<evidence type="ECO:0000256" key="1">
    <source>
        <dbReference type="SAM" id="MobiDB-lite"/>
    </source>
</evidence>
<sequence length="79" mass="8635">MRKIRSRQTVLGSDSGSDYKNSRPAPAPIEVFDARLRLQLRLQVQCFPSGSGSVYKRSRLLRAGLESVGSVAGAAHLYT</sequence>
<protein>
    <submittedName>
        <fullName evidence="2">Uncharacterized protein</fullName>
    </submittedName>
</protein>
<dbReference type="EMBL" id="CAJNOQ010001371">
    <property type="protein sequence ID" value="CAF0890083.1"/>
    <property type="molecule type" value="Genomic_DNA"/>
</dbReference>
<organism evidence="2 4">
    <name type="scientific">Didymodactylos carnosus</name>
    <dbReference type="NCBI Taxonomy" id="1234261"/>
    <lineage>
        <taxon>Eukaryota</taxon>
        <taxon>Metazoa</taxon>
        <taxon>Spiralia</taxon>
        <taxon>Gnathifera</taxon>
        <taxon>Rotifera</taxon>
        <taxon>Eurotatoria</taxon>
        <taxon>Bdelloidea</taxon>
        <taxon>Philodinida</taxon>
        <taxon>Philodinidae</taxon>
        <taxon>Didymodactylos</taxon>
    </lineage>
</organism>
<dbReference type="EMBL" id="CAJOBC010001371">
    <property type="protein sequence ID" value="CAF3674551.1"/>
    <property type="molecule type" value="Genomic_DNA"/>
</dbReference>
<keyword evidence="4" id="KW-1185">Reference proteome</keyword>